<organism evidence="2 3">
    <name type="scientific">Halapricum desulfuricans</name>
    <dbReference type="NCBI Taxonomy" id="2841257"/>
    <lineage>
        <taxon>Archaea</taxon>
        <taxon>Methanobacteriati</taxon>
        <taxon>Methanobacteriota</taxon>
        <taxon>Stenosarchaea group</taxon>
        <taxon>Halobacteria</taxon>
        <taxon>Halobacteriales</taxon>
        <taxon>Haloarculaceae</taxon>
        <taxon>Halapricum</taxon>
    </lineage>
</organism>
<evidence type="ECO:0000313" key="3">
    <source>
        <dbReference type="Proteomes" id="UP000662973"/>
    </source>
</evidence>
<evidence type="ECO:0000313" key="2">
    <source>
        <dbReference type="EMBL" id="QSG07744.1"/>
    </source>
</evidence>
<dbReference type="InterPro" id="IPR039523">
    <property type="entry name" value="RimK-rel_E_lig_ATP-grasp"/>
</dbReference>
<protein>
    <submittedName>
        <fullName evidence="2">Sugar-transfer associated ATP-grasp domain</fullName>
    </submittedName>
</protein>
<dbReference type="Pfam" id="PF14397">
    <property type="entry name" value="ATPgrasp_ST"/>
    <property type="match status" value="1"/>
</dbReference>
<dbReference type="KEGG" id="hds:HSR122_0333"/>
<dbReference type="GeneID" id="68851004"/>
<dbReference type="SUPFAM" id="SSF56059">
    <property type="entry name" value="Glutathione synthetase ATP-binding domain-like"/>
    <property type="match status" value="1"/>
</dbReference>
<dbReference type="EMBL" id="CP064788">
    <property type="protein sequence ID" value="QSG07744.1"/>
    <property type="molecule type" value="Genomic_DNA"/>
</dbReference>
<keyword evidence="3" id="KW-1185">Reference proteome</keyword>
<dbReference type="Proteomes" id="UP000662973">
    <property type="component" value="Chromosome"/>
</dbReference>
<feature type="domain" description="Alpha-L-glutamate ligase-related protein ATP-grasp" evidence="1">
    <location>
        <begin position="149"/>
        <end position="350"/>
    </location>
</feature>
<dbReference type="AlphaFoldDB" id="A0A897N566"/>
<reference evidence="2 3" key="1">
    <citation type="submission" date="2020-11" db="EMBL/GenBank/DDBJ databases">
        <title>Carbohydrate-dependent, anaerobic sulfur respiration: A novel catabolism in halophilic archaea.</title>
        <authorList>
            <person name="Sorokin D.Y."/>
            <person name="Messina E."/>
            <person name="Smedile F."/>
            <person name="La Cono V."/>
            <person name="Hallsworth J.E."/>
            <person name="Yakimov M.M."/>
        </authorList>
    </citation>
    <scope>NUCLEOTIDE SEQUENCE [LARGE SCALE GENOMIC DNA]</scope>
    <source>
        <strain evidence="2 3">HSR12-2</strain>
    </source>
</reference>
<gene>
    <name evidence="2" type="ORF">HSR122_0333</name>
</gene>
<name>A0A897N566_9EURY</name>
<proteinExistence type="predicted"/>
<evidence type="ECO:0000259" key="1">
    <source>
        <dbReference type="Pfam" id="PF14397"/>
    </source>
</evidence>
<accession>A0A897N566</accession>
<sequence>MNAHEAVKSLYLRAGRVVLDNKLLDAKWFVEQEINTWTDWMDVPVRRRLPLWRQGFLSPNIQLYDLENTDPEKYLSHLQAFRLYARANGDHRYLVDDKLSQHWMLADYPDSRPTAHGLLDRGYVHGVAGTELDADAVAIEDWLPETLEAESRLVLKQLRGEGGNQVIVCSHDTDGYRIDGEPVDEAELCEQLEPLSSYLVSAYVDQHDYAAELYPDSPNTIRILTVWDDETDDLYVPAACQRIGTDSSRPVDNFGAGGIAANLDVETGVLGQAVQYPFGGSVSRFENHPNTGERIVGVSIPHWDRIRTTVEEIARDNTNIPIIGWDVLLSESGEPTIIEANTGTHLDVLQAHRPLLADPDVTRVVSRYLPEVQYQAAPAP</sequence>
<dbReference type="RefSeq" id="WP_229110936.1">
    <property type="nucleotide sequence ID" value="NZ_CP064788.1"/>
</dbReference>